<dbReference type="EMBL" id="CP000527">
    <property type="protein sequence ID" value="ABM27623.1"/>
    <property type="molecule type" value="Genomic_DNA"/>
</dbReference>
<evidence type="ECO:0000313" key="2">
    <source>
        <dbReference type="Proteomes" id="UP000009173"/>
    </source>
</evidence>
<proteinExistence type="predicted"/>
<sequence length="193" mass="22681">MNIIFEITGQSCDIALHPVSPQTAETIRKRGRAIYAEKYMNWWRKGNTRTFGMRVGPDSMVRLYVDGKQTPFDDQLLYRDVHAVRRRMYLESRAKYLAVLGYDDEWCNFKWIWNDVQDFDPKNFRFQVLNWDRVLRTEGYNVVDSVFYNGRCADDDSWCNPSGFTLIDPIVIDLAEVRREVEAESRSSSKVPA</sequence>
<dbReference type="RefSeq" id="WP_010939921.1">
    <property type="nucleotide sequence ID" value="NC_008751.1"/>
</dbReference>
<evidence type="ECO:0000313" key="1">
    <source>
        <dbReference type="EMBL" id="ABM27623.1"/>
    </source>
</evidence>
<dbReference type="HOGENOM" id="CLU_1432457_0_0_7"/>
<dbReference type="Proteomes" id="UP000009173">
    <property type="component" value="Chromosome"/>
</dbReference>
<gene>
    <name evidence="1" type="ordered locus">Dvul_0600</name>
</gene>
<name>A0A0H3A806_NITV4</name>
<accession>A0A0H3A806</accession>
<reference evidence="2" key="1">
    <citation type="journal article" date="2009" name="Environ. Microbiol.">
        <title>Contribution of mobile genetic elements to Desulfovibrio vulgaris genome plasticity.</title>
        <authorList>
            <person name="Walker C.B."/>
            <person name="Stolyar S."/>
            <person name="Chivian D."/>
            <person name="Pinel N."/>
            <person name="Gabster J.A."/>
            <person name="Dehal P.S."/>
            <person name="He Z."/>
            <person name="Yang Z.K."/>
            <person name="Yen H.C."/>
            <person name="Zhou J."/>
            <person name="Wall J.D."/>
            <person name="Hazen T.C."/>
            <person name="Arkin A.P."/>
            <person name="Stahl D.A."/>
        </authorList>
    </citation>
    <scope>NUCLEOTIDE SEQUENCE [LARGE SCALE GENOMIC DNA]</scope>
    <source>
        <strain evidence="2">DP4</strain>
    </source>
</reference>
<dbReference type="KEGG" id="dvl:Dvul_0600"/>
<protein>
    <submittedName>
        <fullName evidence="1">Uncharacterized protein</fullName>
    </submittedName>
</protein>
<organism evidence="1 2">
    <name type="scientific">Nitratidesulfovibrio vulgaris (strain DP4)</name>
    <name type="common">Desulfovibrio vulgaris</name>
    <dbReference type="NCBI Taxonomy" id="391774"/>
    <lineage>
        <taxon>Bacteria</taxon>
        <taxon>Pseudomonadati</taxon>
        <taxon>Thermodesulfobacteriota</taxon>
        <taxon>Desulfovibrionia</taxon>
        <taxon>Desulfovibrionales</taxon>
        <taxon>Desulfovibrionaceae</taxon>
        <taxon>Nitratidesulfovibrio</taxon>
    </lineage>
</organism>
<dbReference type="AlphaFoldDB" id="A0A0H3A806"/>